<dbReference type="PANTHER" id="PTHR45772">
    <property type="entry name" value="CONSERVED COMPONENT OF ABC TRANSPORTER FOR NATURAL AMINO ACIDS-RELATED"/>
    <property type="match status" value="1"/>
</dbReference>
<organism evidence="7 8">
    <name type="scientific">Bradyrhizobium centrolobii</name>
    <dbReference type="NCBI Taxonomy" id="1505087"/>
    <lineage>
        <taxon>Bacteria</taxon>
        <taxon>Pseudomonadati</taxon>
        <taxon>Pseudomonadota</taxon>
        <taxon>Alphaproteobacteria</taxon>
        <taxon>Hyphomicrobiales</taxon>
        <taxon>Nitrobacteraceae</taxon>
        <taxon>Bradyrhizobium</taxon>
    </lineage>
</organism>
<dbReference type="InterPro" id="IPR017871">
    <property type="entry name" value="ABC_transporter-like_CS"/>
</dbReference>
<dbReference type="SUPFAM" id="SSF52540">
    <property type="entry name" value="P-loop containing nucleoside triphosphate hydrolases"/>
    <property type="match status" value="1"/>
</dbReference>
<keyword evidence="3" id="KW-0547">Nucleotide-binding</keyword>
<name>A0A176YDW1_9BRAD</name>
<dbReference type="PROSITE" id="PS50893">
    <property type="entry name" value="ABC_TRANSPORTER_2"/>
    <property type="match status" value="1"/>
</dbReference>
<dbReference type="Pfam" id="PF00005">
    <property type="entry name" value="ABC_tran"/>
    <property type="match status" value="1"/>
</dbReference>
<dbReference type="OrthoDB" id="9779872at2"/>
<dbReference type="Pfam" id="PF12399">
    <property type="entry name" value="BCA_ABC_TP_C"/>
    <property type="match status" value="1"/>
</dbReference>
<gene>
    <name evidence="7" type="ORF">AYJ54_23895</name>
</gene>
<sequence>MSMLEIESLKRSFGGLVAVRNVTFNVNEGDFLGLIGPNGAGKTTLFNVISGVLRPSAGTVRFLGRDISGKPANQTVRQGLSRTFQAATIYPEASVIENAARGTLASSLTGLWGGFLSSKWRVAAEEKAFHVLDLFGLTRRAALKARELSYGEQRRLGVAIALASDPKLLMLDEPVAGLNPEEAAELASVLRRVKSERGVTMVMVEHHMRTVMGLCNRVVVLDHGTLIAEGTPAEVVSNPLVIEAYLGKEAVHA</sequence>
<evidence type="ECO:0000259" key="6">
    <source>
        <dbReference type="PROSITE" id="PS50893"/>
    </source>
</evidence>
<keyword evidence="8" id="KW-1185">Reference proteome</keyword>
<dbReference type="AlphaFoldDB" id="A0A176YDW1"/>
<dbReference type="InterPro" id="IPR003439">
    <property type="entry name" value="ABC_transporter-like_ATP-bd"/>
</dbReference>
<reference evidence="7 8" key="1">
    <citation type="submission" date="2016-03" db="EMBL/GenBank/DDBJ databases">
        <title>Draft Genome Sequence of the Strain BR 10245 (Bradyrhizobium sp.) isolated from nodules of Centrolobium paraense.</title>
        <authorList>
            <person name="Simoes-Araujo J.L.Sr."/>
            <person name="Barauna A.C."/>
            <person name="Silva K."/>
            <person name="Zilli J.E."/>
        </authorList>
    </citation>
    <scope>NUCLEOTIDE SEQUENCE [LARGE SCALE GENOMIC DNA]</scope>
    <source>
        <strain evidence="7 8">BR 10245</strain>
    </source>
</reference>
<dbReference type="SMART" id="SM00382">
    <property type="entry name" value="AAA"/>
    <property type="match status" value="1"/>
</dbReference>
<dbReference type="GO" id="GO:0005886">
    <property type="term" value="C:plasma membrane"/>
    <property type="evidence" value="ECO:0007669"/>
    <property type="project" value="TreeGrafter"/>
</dbReference>
<dbReference type="RefSeq" id="WP_063705221.1">
    <property type="nucleotide sequence ID" value="NZ_LUUB01000083.1"/>
</dbReference>
<dbReference type="GO" id="GO:0005524">
    <property type="term" value="F:ATP binding"/>
    <property type="evidence" value="ECO:0007669"/>
    <property type="project" value="UniProtKB-KW"/>
</dbReference>
<evidence type="ECO:0000256" key="3">
    <source>
        <dbReference type="ARBA" id="ARBA00022741"/>
    </source>
</evidence>
<comment type="function">
    <text evidence="5">Involved in beta-(1--&gt;2)glucan export. Transmembrane domains (TMD) form a pore in the inner membrane and the ATP-binding domain (NBD) is responsible for energy generation.</text>
</comment>
<dbReference type="Proteomes" id="UP000076959">
    <property type="component" value="Unassembled WGS sequence"/>
</dbReference>
<dbReference type="EMBL" id="LUUB01000083">
    <property type="protein sequence ID" value="OAF04708.1"/>
    <property type="molecule type" value="Genomic_DNA"/>
</dbReference>
<dbReference type="PROSITE" id="PS00211">
    <property type="entry name" value="ABC_TRANSPORTER_1"/>
    <property type="match status" value="1"/>
</dbReference>
<keyword evidence="4" id="KW-0067">ATP-binding</keyword>
<dbReference type="InterPro" id="IPR003593">
    <property type="entry name" value="AAA+_ATPase"/>
</dbReference>
<dbReference type="STRING" id="1505087.AYJ54_23895"/>
<proteinExistence type="inferred from homology"/>
<dbReference type="FunFam" id="3.40.50.300:FF:000421">
    <property type="entry name" value="Branched-chain amino acid ABC transporter ATP-binding protein"/>
    <property type="match status" value="1"/>
</dbReference>
<comment type="caution">
    <text evidence="7">The sequence shown here is derived from an EMBL/GenBank/DDBJ whole genome shotgun (WGS) entry which is preliminary data.</text>
</comment>
<feature type="domain" description="ABC transporter" evidence="6">
    <location>
        <begin position="4"/>
        <end position="248"/>
    </location>
</feature>
<evidence type="ECO:0000256" key="5">
    <source>
        <dbReference type="ARBA" id="ARBA00024722"/>
    </source>
</evidence>
<dbReference type="InterPro" id="IPR051120">
    <property type="entry name" value="ABC_AA/LPS_Transport"/>
</dbReference>
<dbReference type="InterPro" id="IPR032823">
    <property type="entry name" value="BCA_ABC_TP_C"/>
</dbReference>
<comment type="similarity">
    <text evidence="1">Belongs to the ABC transporter superfamily.</text>
</comment>
<evidence type="ECO:0000256" key="1">
    <source>
        <dbReference type="ARBA" id="ARBA00005417"/>
    </source>
</evidence>
<dbReference type="Gene3D" id="3.40.50.300">
    <property type="entry name" value="P-loop containing nucleotide triphosphate hydrolases"/>
    <property type="match status" value="1"/>
</dbReference>
<dbReference type="PANTHER" id="PTHR45772:SF2">
    <property type="entry name" value="ABC TRANSPORTER ATP-BINDING PROTEIN"/>
    <property type="match status" value="1"/>
</dbReference>
<evidence type="ECO:0000256" key="4">
    <source>
        <dbReference type="ARBA" id="ARBA00022840"/>
    </source>
</evidence>
<dbReference type="InterPro" id="IPR027417">
    <property type="entry name" value="P-loop_NTPase"/>
</dbReference>
<protein>
    <recommendedName>
        <fullName evidence="6">ABC transporter domain-containing protein</fullName>
    </recommendedName>
</protein>
<dbReference type="CDD" id="cd03219">
    <property type="entry name" value="ABC_Mj1267_LivG_branched"/>
    <property type="match status" value="1"/>
</dbReference>
<keyword evidence="2" id="KW-0813">Transport</keyword>
<dbReference type="GO" id="GO:0016887">
    <property type="term" value="F:ATP hydrolysis activity"/>
    <property type="evidence" value="ECO:0007669"/>
    <property type="project" value="InterPro"/>
</dbReference>
<evidence type="ECO:0000256" key="2">
    <source>
        <dbReference type="ARBA" id="ARBA00022448"/>
    </source>
</evidence>
<evidence type="ECO:0000313" key="7">
    <source>
        <dbReference type="EMBL" id="OAF04708.1"/>
    </source>
</evidence>
<accession>A0A176YDW1</accession>
<evidence type="ECO:0000313" key="8">
    <source>
        <dbReference type="Proteomes" id="UP000076959"/>
    </source>
</evidence>